<dbReference type="GO" id="GO:0004519">
    <property type="term" value="F:endonuclease activity"/>
    <property type="evidence" value="ECO:0007669"/>
    <property type="project" value="UniProtKB-KW"/>
</dbReference>
<keyword evidence="3" id="KW-0238">DNA-binding</keyword>
<dbReference type="PANTHER" id="PTHR43140">
    <property type="entry name" value="TYPE-1 RESTRICTION ENZYME ECOKI SPECIFICITY PROTEIN"/>
    <property type="match status" value="1"/>
</dbReference>
<accession>A0AA43UAF8</accession>
<name>A0AA43UAF8_9ACTN</name>
<proteinExistence type="inferred from homology"/>
<evidence type="ECO:0000256" key="4">
    <source>
        <dbReference type="ARBA" id="ARBA00038652"/>
    </source>
</evidence>
<dbReference type="GO" id="GO:0016787">
    <property type="term" value="F:hydrolase activity"/>
    <property type="evidence" value="ECO:0007669"/>
    <property type="project" value="UniProtKB-KW"/>
</dbReference>
<dbReference type="Gene3D" id="3.90.220.20">
    <property type="entry name" value="DNA methylase specificity domains"/>
    <property type="match status" value="1"/>
</dbReference>
<feature type="non-terminal residue" evidence="6">
    <location>
        <position position="1"/>
    </location>
</feature>
<dbReference type="GO" id="GO:0003677">
    <property type="term" value="F:DNA binding"/>
    <property type="evidence" value="ECO:0007669"/>
    <property type="project" value="UniProtKB-KW"/>
</dbReference>
<dbReference type="SUPFAM" id="SSF116734">
    <property type="entry name" value="DNA methylase specificity domain"/>
    <property type="match status" value="1"/>
</dbReference>
<sequence>RLIQYVFGFIYLPLGAISNAFRGEFITKKTTHEGDVPVILGGQEPAYYIDRSNHTGKIVVVARSGVSAGFVSYWEQTIFVTDGFGYEGKQGITITKYLYYVLKNMETNLNAMKRGAGVPHISGEALEKIMLPVPPLQEQERVVSILDRFDTLCNDISSGLPAEIEARTKQYEYYRDKLLSFKEQ</sequence>
<evidence type="ECO:0000256" key="2">
    <source>
        <dbReference type="ARBA" id="ARBA00022747"/>
    </source>
</evidence>
<protein>
    <submittedName>
        <fullName evidence="6">Restriction endonuclease subunit S</fullName>
        <ecNumber evidence="6">3.1.21.-</ecNumber>
    </submittedName>
</protein>
<dbReference type="Pfam" id="PF01420">
    <property type="entry name" value="Methylase_S"/>
    <property type="match status" value="1"/>
</dbReference>
<reference evidence="6" key="1">
    <citation type="submission" date="2023-07" db="EMBL/GenBank/DDBJ databases">
        <title>Between Cages and Wild: Unraveling the Impact of Captivity on Animal Microbiomes and Antimicrobial Resistance.</title>
        <authorList>
            <person name="Schmartz G.P."/>
            <person name="Rehner J."/>
            <person name="Schuff M.J."/>
            <person name="Becker S.L."/>
            <person name="Kravczyk M."/>
            <person name="Gurevich A."/>
            <person name="Francke R."/>
            <person name="Mueller R."/>
            <person name="Keller V."/>
            <person name="Keller A."/>
        </authorList>
    </citation>
    <scope>NUCLEOTIDE SEQUENCE</scope>
    <source>
        <strain evidence="6">S12M_St_49</strain>
    </source>
</reference>
<keyword evidence="6" id="KW-0540">Nuclease</keyword>
<dbReference type="CDD" id="cd17291">
    <property type="entry name" value="RMtype1_S_MgeORF438P-TRD-CR_like"/>
    <property type="match status" value="1"/>
</dbReference>
<feature type="domain" description="Type I restriction modification DNA specificity" evidence="5">
    <location>
        <begin position="23"/>
        <end position="166"/>
    </location>
</feature>
<dbReference type="InterPro" id="IPR051212">
    <property type="entry name" value="Type-I_RE_S_subunit"/>
</dbReference>
<keyword evidence="6" id="KW-0378">Hydrolase</keyword>
<dbReference type="GO" id="GO:0009307">
    <property type="term" value="P:DNA restriction-modification system"/>
    <property type="evidence" value="ECO:0007669"/>
    <property type="project" value="UniProtKB-KW"/>
</dbReference>
<dbReference type="EC" id="3.1.21.-" evidence="6"/>
<evidence type="ECO:0000313" key="6">
    <source>
        <dbReference type="EMBL" id="MDO4842321.1"/>
    </source>
</evidence>
<evidence type="ECO:0000256" key="1">
    <source>
        <dbReference type="ARBA" id="ARBA00010923"/>
    </source>
</evidence>
<dbReference type="PANTHER" id="PTHR43140:SF1">
    <property type="entry name" value="TYPE I RESTRICTION ENZYME ECOKI SPECIFICITY SUBUNIT"/>
    <property type="match status" value="1"/>
</dbReference>
<gene>
    <name evidence="6" type="ORF">Q3982_06560</name>
</gene>
<comment type="subunit">
    <text evidence="4">The methyltransferase is composed of M and S polypeptides.</text>
</comment>
<evidence type="ECO:0000313" key="7">
    <source>
        <dbReference type="Proteomes" id="UP001168575"/>
    </source>
</evidence>
<dbReference type="InterPro" id="IPR000055">
    <property type="entry name" value="Restrct_endonuc_typeI_TRD"/>
</dbReference>
<keyword evidence="7" id="KW-1185">Reference proteome</keyword>
<keyword evidence="2" id="KW-0680">Restriction system</keyword>
<dbReference type="EMBL" id="JAUMVS010000140">
    <property type="protein sequence ID" value="MDO4842321.1"/>
    <property type="molecule type" value="Genomic_DNA"/>
</dbReference>
<comment type="caution">
    <text evidence="6">The sequence shown here is derived from an EMBL/GenBank/DDBJ whole genome shotgun (WGS) entry which is preliminary data.</text>
</comment>
<evidence type="ECO:0000256" key="3">
    <source>
        <dbReference type="ARBA" id="ARBA00023125"/>
    </source>
</evidence>
<organism evidence="6 7">
    <name type="scientific">Phoenicibacter congonensis</name>
    <dbReference type="NCBI Taxonomy" id="1944646"/>
    <lineage>
        <taxon>Bacteria</taxon>
        <taxon>Bacillati</taxon>
        <taxon>Actinomycetota</taxon>
        <taxon>Coriobacteriia</taxon>
        <taxon>Eggerthellales</taxon>
        <taxon>Eggerthellaceae</taxon>
        <taxon>Phoenicibacter</taxon>
    </lineage>
</organism>
<keyword evidence="6" id="KW-0255">Endonuclease</keyword>
<evidence type="ECO:0000259" key="5">
    <source>
        <dbReference type="Pfam" id="PF01420"/>
    </source>
</evidence>
<dbReference type="InterPro" id="IPR044946">
    <property type="entry name" value="Restrct_endonuc_typeI_TRD_sf"/>
</dbReference>
<dbReference type="Proteomes" id="UP001168575">
    <property type="component" value="Unassembled WGS sequence"/>
</dbReference>
<dbReference type="AlphaFoldDB" id="A0AA43UAF8"/>
<comment type="similarity">
    <text evidence="1">Belongs to the type-I restriction system S methylase family.</text>
</comment>